<evidence type="ECO:0000313" key="3">
    <source>
        <dbReference type="EMBL" id="SEJ82275.1"/>
    </source>
</evidence>
<evidence type="ECO:0000256" key="1">
    <source>
        <dbReference type="ARBA" id="ARBA00023125"/>
    </source>
</evidence>
<dbReference type="PROSITE" id="PS50943">
    <property type="entry name" value="HTH_CROC1"/>
    <property type="match status" value="1"/>
</dbReference>
<evidence type="ECO:0000313" key="4">
    <source>
        <dbReference type="Proteomes" id="UP000199662"/>
    </source>
</evidence>
<dbReference type="SMART" id="SM00530">
    <property type="entry name" value="HTH_XRE"/>
    <property type="match status" value="1"/>
</dbReference>
<evidence type="ECO:0000259" key="2">
    <source>
        <dbReference type="PROSITE" id="PS50943"/>
    </source>
</evidence>
<dbReference type="STRING" id="84035.SAMN05660742_11865"/>
<accession>A0A1H7C9F3</accession>
<reference evidence="4" key="1">
    <citation type="submission" date="2016-10" db="EMBL/GenBank/DDBJ databases">
        <authorList>
            <person name="Varghese N."/>
            <person name="Submissions S."/>
        </authorList>
    </citation>
    <scope>NUCLEOTIDE SEQUENCE [LARGE SCALE GENOMIC DNA]</scope>
    <source>
        <strain evidence="4">DSM 2179</strain>
    </source>
</reference>
<dbReference type="Pfam" id="PF01381">
    <property type="entry name" value="HTH_3"/>
    <property type="match status" value="1"/>
</dbReference>
<proteinExistence type="predicted"/>
<keyword evidence="4" id="KW-1185">Reference proteome</keyword>
<dbReference type="CDD" id="cd00093">
    <property type="entry name" value="HTH_XRE"/>
    <property type="match status" value="1"/>
</dbReference>
<sequence>MATFADRLKLLRNNKKLTQKEIAKILNINERSYQNYEINASTPNFKLLLFIADYFDVSIDYLVGKSEIKERR</sequence>
<name>A0A1H7C9F3_9FIRM</name>
<feature type="domain" description="HTH cro/C1-type" evidence="2">
    <location>
        <begin position="8"/>
        <end position="62"/>
    </location>
</feature>
<keyword evidence="1 3" id="KW-0238">DNA-binding</keyword>
<dbReference type="EMBL" id="FNZK01000018">
    <property type="protein sequence ID" value="SEJ82275.1"/>
    <property type="molecule type" value="Genomic_DNA"/>
</dbReference>
<dbReference type="InterPro" id="IPR001387">
    <property type="entry name" value="Cro/C1-type_HTH"/>
</dbReference>
<protein>
    <submittedName>
        <fullName evidence="3">DNA-binding transcriptional regulator, XRE-family HTH domain</fullName>
    </submittedName>
</protein>
<dbReference type="AlphaFoldDB" id="A0A1H7C9F3"/>
<dbReference type="PANTHER" id="PTHR46558">
    <property type="entry name" value="TRACRIPTIONAL REGULATORY PROTEIN-RELATED-RELATED"/>
    <property type="match status" value="1"/>
</dbReference>
<dbReference type="PANTHER" id="PTHR46558:SF11">
    <property type="entry name" value="HTH-TYPE TRANSCRIPTIONAL REGULATOR XRE"/>
    <property type="match status" value="1"/>
</dbReference>
<organism evidence="3 4">
    <name type="scientific">Propionispira arboris</name>
    <dbReference type="NCBI Taxonomy" id="84035"/>
    <lineage>
        <taxon>Bacteria</taxon>
        <taxon>Bacillati</taxon>
        <taxon>Bacillota</taxon>
        <taxon>Negativicutes</taxon>
        <taxon>Selenomonadales</taxon>
        <taxon>Selenomonadaceae</taxon>
        <taxon>Propionispira</taxon>
    </lineage>
</organism>
<dbReference type="InterPro" id="IPR010982">
    <property type="entry name" value="Lambda_DNA-bd_dom_sf"/>
</dbReference>
<dbReference type="RefSeq" id="WP_091833950.1">
    <property type="nucleotide sequence ID" value="NZ_FNZK01000018.1"/>
</dbReference>
<dbReference type="Proteomes" id="UP000199662">
    <property type="component" value="Unassembled WGS sequence"/>
</dbReference>
<dbReference type="Gene3D" id="1.10.260.40">
    <property type="entry name" value="lambda repressor-like DNA-binding domains"/>
    <property type="match status" value="1"/>
</dbReference>
<dbReference type="SUPFAM" id="SSF47413">
    <property type="entry name" value="lambda repressor-like DNA-binding domains"/>
    <property type="match status" value="1"/>
</dbReference>
<gene>
    <name evidence="3" type="ORF">SAMN05660742_11865</name>
</gene>
<dbReference type="GO" id="GO:0003677">
    <property type="term" value="F:DNA binding"/>
    <property type="evidence" value="ECO:0007669"/>
    <property type="project" value="UniProtKB-KW"/>
</dbReference>